<dbReference type="PANTHER" id="PTHR30070:SF1">
    <property type="entry name" value="CYTOCHROME C BIOGENESIS B-RELATED"/>
    <property type="match status" value="1"/>
</dbReference>
<evidence type="ECO:0000256" key="8">
    <source>
        <dbReference type="ARBA" id="ARBA00022692"/>
    </source>
</evidence>
<evidence type="ECO:0000256" key="6">
    <source>
        <dbReference type="ARBA" id="ARBA00022475"/>
    </source>
</evidence>
<keyword evidence="5 12" id="KW-0813">Transport</keyword>
<dbReference type="GO" id="GO:0005886">
    <property type="term" value="C:plasma membrane"/>
    <property type="evidence" value="ECO:0007669"/>
    <property type="project" value="UniProtKB-SubCell"/>
</dbReference>
<accession>A0A839SVS4</accession>
<dbReference type="InterPro" id="IPR026031">
    <property type="entry name" value="Cyt_c_CcmB_bac"/>
</dbReference>
<comment type="similarity">
    <text evidence="3 12">Belongs to the CcmB/CycW/HelB family.</text>
</comment>
<evidence type="ECO:0000256" key="4">
    <source>
        <dbReference type="ARBA" id="ARBA00016452"/>
    </source>
</evidence>
<feature type="transmembrane region" description="Helical" evidence="13">
    <location>
        <begin position="127"/>
        <end position="154"/>
    </location>
</feature>
<dbReference type="Pfam" id="PF03379">
    <property type="entry name" value="CcmB"/>
    <property type="match status" value="1"/>
</dbReference>
<dbReference type="GO" id="GO:0015232">
    <property type="term" value="F:heme transmembrane transporter activity"/>
    <property type="evidence" value="ECO:0007669"/>
    <property type="project" value="InterPro"/>
</dbReference>
<evidence type="ECO:0000256" key="11">
    <source>
        <dbReference type="ARBA" id="ARBA00023136"/>
    </source>
</evidence>
<evidence type="ECO:0000256" key="13">
    <source>
        <dbReference type="SAM" id="Phobius"/>
    </source>
</evidence>
<feature type="transmembrane region" description="Helical" evidence="13">
    <location>
        <begin position="160"/>
        <end position="181"/>
    </location>
</feature>
<evidence type="ECO:0000313" key="15">
    <source>
        <dbReference type="Proteomes" id="UP000581135"/>
    </source>
</evidence>
<keyword evidence="15" id="KW-1185">Reference proteome</keyword>
<dbReference type="Proteomes" id="UP000581135">
    <property type="component" value="Unassembled WGS sequence"/>
</dbReference>
<evidence type="ECO:0000256" key="2">
    <source>
        <dbReference type="ARBA" id="ARBA00004429"/>
    </source>
</evidence>
<comment type="caution">
    <text evidence="14">The sequence shown here is derived from an EMBL/GenBank/DDBJ whole genome shotgun (WGS) entry which is preliminary data.</text>
</comment>
<protein>
    <recommendedName>
        <fullName evidence="4 12">Heme exporter protein B</fullName>
    </recommendedName>
</protein>
<keyword evidence="7 12" id="KW-0997">Cell inner membrane</keyword>
<keyword evidence="11 12" id="KW-0472">Membrane</keyword>
<dbReference type="InterPro" id="IPR003544">
    <property type="entry name" value="Cyt_c_biogenesis_CcmB"/>
</dbReference>
<keyword evidence="10 13" id="KW-1133">Transmembrane helix</keyword>
<dbReference type="AlphaFoldDB" id="A0A839SVS4"/>
<feature type="transmembrane region" description="Helical" evidence="13">
    <location>
        <begin position="46"/>
        <end position="67"/>
    </location>
</feature>
<keyword evidence="9 12" id="KW-0201">Cytochrome c-type biogenesis</keyword>
<evidence type="ECO:0000256" key="10">
    <source>
        <dbReference type="ARBA" id="ARBA00022989"/>
    </source>
</evidence>
<reference evidence="14 15" key="1">
    <citation type="submission" date="2020-08" db="EMBL/GenBank/DDBJ databases">
        <title>Genomic Encyclopedia of Type Strains, Phase III (KMG-III): the genomes of soil and plant-associated and newly described type strains.</title>
        <authorList>
            <person name="Whitman W."/>
        </authorList>
    </citation>
    <scope>NUCLEOTIDE SEQUENCE [LARGE SCALE GENOMIC DNA]</scope>
    <source>
        <strain evidence="14 15">CECT 8803</strain>
    </source>
</reference>
<dbReference type="GO" id="GO:0017004">
    <property type="term" value="P:cytochrome complex assembly"/>
    <property type="evidence" value="ECO:0007669"/>
    <property type="project" value="UniProtKB-KW"/>
</dbReference>
<comment type="function">
    <text evidence="1 12">Required for the export of heme to the periplasm for the biogenesis of c-type cytochromes.</text>
</comment>
<feature type="transmembrane region" description="Helical" evidence="13">
    <location>
        <begin position="193"/>
        <end position="216"/>
    </location>
</feature>
<comment type="subcellular location">
    <subcellularLocation>
        <location evidence="2">Cell inner membrane</location>
        <topology evidence="2">Multi-pass membrane protein</topology>
    </subcellularLocation>
</comment>
<dbReference type="EMBL" id="JACHXA010000008">
    <property type="protein sequence ID" value="MBB3066388.1"/>
    <property type="molecule type" value="Genomic_DNA"/>
</dbReference>
<dbReference type="RefSeq" id="WP_183417208.1">
    <property type="nucleotide sequence ID" value="NZ_JACHXA010000008.1"/>
</dbReference>
<evidence type="ECO:0000313" key="14">
    <source>
        <dbReference type="EMBL" id="MBB3066388.1"/>
    </source>
</evidence>
<sequence>MKAFSQILSRDLRLALRQRGDAAMVLLFFILIASLFPFGVGPEPKLLARIGAGVVWVSALLAMLLSLERLFLADYEDGSLELMMLAPLPLEAVVLAKALAHWLTSGLPLVLAAPVIGLIYNIDQTGYLPLVTALLLGTPTLSLLGAIGAALTLGARRGGILIPLLILPLAIPVLIFGILGVEAALGGFAARPFLLLQGALLLAALPLAPIAAAAALRQSLE</sequence>
<evidence type="ECO:0000256" key="12">
    <source>
        <dbReference type="PIRNR" id="PIRNR002764"/>
    </source>
</evidence>
<evidence type="ECO:0000256" key="3">
    <source>
        <dbReference type="ARBA" id="ARBA00010544"/>
    </source>
</evidence>
<proteinExistence type="inferred from homology"/>
<keyword evidence="8 13" id="KW-0812">Transmembrane</keyword>
<dbReference type="PRINTS" id="PR01414">
    <property type="entry name" value="CCMBBIOGNSIS"/>
</dbReference>
<keyword evidence="6 12" id="KW-1003">Cell membrane</keyword>
<evidence type="ECO:0000256" key="5">
    <source>
        <dbReference type="ARBA" id="ARBA00022448"/>
    </source>
</evidence>
<evidence type="ECO:0000256" key="9">
    <source>
        <dbReference type="ARBA" id="ARBA00022748"/>
    </source>
</evidence>
<dbReference type="PIRSF" id="PIRSF002764">
    <property type="entry name" value="CcmB"/>
    <property type="match status" value="1"/>
</dbReference>
<organism evidence="14 15">
    <name type="scientific">Limibacillus halophilus</name>
    <dbReference type="NCBI Taxonomy" id="1579333"/>
    <lineage>
        <taxon>Bacteria</taxon>
        <taxon>Pseudomonadati</taxon>
        <taxon>Pseudomonadota</taxon>
        <taxon>Alphaproteobacteria</taxon>
        <taxon>Rhodospirillales</taxon>
        <taxon>Rhodovibrionaceae</taxon>
        <taxon>Limibacillus</taxon>
    </lineage>
</organism>
<gene>
    <name evidence="14" type="ORF">FHR98_002694</name>
</gene>
<dbReference type="NCBIfam" id="TIGR01190">
    <property type="entry name" value="ccmB"/>
    <property type="match status" value="1"/>
</dbReference>
<evidence type="ECO:0000256" key="7">
    <source>
        <dbReference type="ARBA" id="ARBA00022519"/>
    </source>
</evidence>
<dbReference type="PANTHER" id="PTHR30070">
    <property type="entry name" value="HEME EXPORTER PROTEIN B"/>
    <property type="match status" value="1"/>
</dbReference>
<feature type="transmembrane region" description="Helical" evidence="13">
    <location>
        <begin position="102"/>
        <end position="120"/>
    </location>
</feature>
<evidence type="ECO:0000256" key="1">
    <source>
        <dbReference type="ARBA" id="ARBA00002442"/>
    </source>
</evidence>
<dbReference type="GO" id="GO:1903607">
    <property type="term" value="P:cytochrome c biosynthetic process"/>
    <property type="evidence" value="ECO:0007669"/>
    <property type="project" value="TreeGrafter"/>
</dbReference>
<feature type="transmembrane region" description="Helical" evidence="13">
    <location>
        <begin position="21"/>
        <end position="40"/>
    </location>
</feature>
<name>A0A839SVS4_9PROT</name>